<dbReference type="EMBL" id="BAABBW010000003">
    <property type="protein sequence ID" value="GAA4175966.1"/>
    <property type="molecule type" value="Genomic_DNA"/>
</dbReference>
<dbReference type="InterPro" id="IPR057895">
    <property type="entry name" value="Mom"/>
</dbReference>
<evidence type="ECO:0000313" key="1">
    <source>
        <dbReference type="EMBL" id="GAA4175966.1"/>
    </source>
</evidence>
<dbReference type="RefSeq" id="WP_344754349.1">
    <property type="nucleotide sequence ID" value="NZ_BAABBW010000003.1"/>
</dbReference>
<proteinExistence type="predicted"/>
<comment type="caution">
    <text evidence="1">The sequence shown here is derived from an EMBL/GenBank/DDBJ whole genome shotgun (WGS) entry which is preliminary data.</text>
</comment>
<dbReference type="Pfam" id="PF25680">
    <property type="entry name" value="Mom"/>
    <property type="match status" value="1"/>
</dbReference>
<name>A0ABP8A1Y5_9MICO</name>
<accession>A0ABP8A1Y5</accession>
<sequence>MTALFSIDAQVDSVGVEWSIGTDLDVNALLDAEHYLGPLTSGGYELIIIGSVEDHVVAAQVWRNPTSRHLPADGSWLELSRWCLTSEAGANAGSRMHRYAVRTITRRLPKVTTLVSYSDPGHGHTGALYRACNWVWRPTWQRLRPPPTGNGSWDGDRAEAIKDRWIFGTRHDAAREQIVRITDMAAIRYWREHATDHEIRWARKHPQLDIEGIA</sequence>
<evidence type="ECO:0000313" key="2">
    <source>
        <dbReference type="Proteomes" id="UP001501079"/>
    </source>
</evidence>
<organism evidence="1 2">
    <name type="scientific">Gryllotalpicola koreensis</name>
    <dbReference type="NCBI Taxonomy" id="993086"/>
    <lineage>
        <taxon>Bacteria</taxon>
        <taxon>Bacillati</taxon>
        <taxon>Actinomycetota</taxon>
        <taxon>Actinomycetes</taxon>
        <taxon>Micrococcales</taxon>
        <taxon>Microbacteriaceae</taxon>
        <taxon>Gryllotalpicola</taxon>
    </lineage>
</organism>
<dbReference type="Proteomes" id="UP001501079">
    <property type="component" value="Unassembled WGS sequence"/>
</dbReference>
<protein>
    <submittedName>
        <fullName evidence="1">Uncharacterized protein</fullName>
    </submittedName>
</protein>
<reference evidence="2" key="1">
    <citation type="journal article" date="2019" name="Int. J. Syst. Evol. Microbiol.">
        <title>The Global Catalogue of Microorganisms (GCM) 10K type strain sequencing project: providing services to taxonomists for standard genome sequencing and annotation.</title>
        <authorList>
            <consortium name="The Broad Institute Genomics Platform"/>
            <consortium name="The Broad Institute Genome Sequencing Center for Infectious Disease"/>
            <person name="Wu L."/>
            <person name="Ma J."/>
        </authorList>
    </citation>
    <scope>NUCLEOTIDE SEQUENCE [LARGE SCALE GENOMIC DNA]</scope>
    <source>
        <strain evidence="2">JCM 17591</strain>
    </source>
</reference>
<keyword evidence="2" id="KW-1185">Reference proteome</keyword>
<gene>
    <name evidence="1" type="ORF">GCM10022287_22380</name>
</gene>